<evidence type="ECO:0000256" key="5">
    <source>
        <dbReference type="ARBA" id="ARBA00023187"/>
    </source>
</evidence>
<dbReference type="GO" id="GO:0000388">
    <property type="term" value="P:spliceosome conformational change to release U4 (or U4atac) and U1 (or U11)"/>
    <property type="evidence" value="ECO:0007669"/>
    <property type="project" value="EnsemblFungi"/>
</dbReference>
<dbReference type="GeneID" id="11471945"/>
<evidence type="ECO:0000256" key="6">
    <source>
        <dbReference type="ARBA" id="ARBA00023242"/>
    </source>
</evidence>
<evidence type="ECO:0000313" key="8">
    <source>
        <dbReference type="EMBL" id="AET40033.1"/>
    </source>
</evidence>
<dbReference type="RefSeq" id="XP_003646850.1">
    <property type="nucleotide sequence ID" value="XM_003646802.1"/>
</dbReference>
<sequence length="241" mass="27688">MSREFQVESEISDKQLNHQSTSLVIPKITRLRIHNSMYYKVNLHPASLRGETMKHVSKVMIRELGTCKNRSTVSGTACGTVEFQCLLMKMVEIRPTWSQLHLMLQLDDCSEKAGPFNNKYIVVLILVYLRIQYYYLVNKGTEEIKPLSNLDTTGDIDAGKIKTLFAHFLRDCRKIKSINLHDDPWSTSIQKRVDIYHIDEIVDWLCTNDSIWGVPLGKCPWLIEILEAEADEESDGSDHTS</sequence>
<dbReference type="GO" id="GO:0005681">
    <property type="term" value="C:spliceosomal complex"/>
    <property type="evidence" value="ECO:0007669"/>
    <property type="project" value="UniProtKB-KW"/>
</dbReference>
<keyword evidence="5 7" id="KW-0508">mRNA splicing</keyword>
<protein>
    <recommendedName>
        <fullName evidence="7">Pre-mRNA-splicing factor 38</fullName>
    </recommendedName>
</protein>
<comment type="subcellular location">
    <subcellularLocation>
        <location evidence="1 7">Nucleus</location>
    </subcellularLocation>
</comment>
<reference evidence="8 9" key="1">
    <citation type="journal article" date="2011" name="G3 (Bethesda)">
        <title>Genome evolution in the Eremothecium clade of the Saccharomyces complex revealed by comparative genomics.</title>
        <authorList>
            <person name="Wendland J."/>
            <person name="Walther A."/>
        </authorList>
    </citation>
    <scope>NUCLEOTIDE SEQUENCE [LARGE SCALE GENOMIC DNA]</scope>
    <source>
        <strain evidence="9">CBS 270.75 / DBVPG 7215 / KCTC 17166 / NRRL Y-17582</strain>
    </source>
</reference>
<dbReference type="eggNOG" id="ENOG502RXT7">
    <property type="taxonomic scope" value="Eukaryota"/>
</dbReference>
<keyword evidence="3 7" id="KW-0507">mRNA processing</keyword>
<dbReference type="InParanoid" id="I6ND91"/>
<keyword evidence="9" id="KW-1185">Reference proteome</keyword>
<dbReference type="GO" id="GO:0046540">
    <property type="term" value="C:U4/U6 x U5 tri-snRNP complex"/>
    <property type="evidence" value="ECO:0007669"/>
    <property type="project" value="EnsemblFungi"/>
</dbReference>
<comment type="function">
    <text evidence="7">Required for pre-mRNA splicing.</text>
</comment>
<dbReference type="OMA" id="FKCLLMK"/>
<dbReference type="EMBL" id="CP002501">
    <property type="protein sequence ID" value="AET40033.1"/>
    <property type="molecule type" value="Genomic_DNA"/>
</dbReference>
<evidence type="ECO:0000256" key="1">
    <source>
        <dbReference type="ARBA" id="ARBA00004123"/>
    </source>
</evidence>
<dbReference type="Pfam" id="PF03371">
    <property type="entry name" value="PRP38"/>
    <property type="match status" value="1"/>
</dbReference>
<evidence type="ECO:0000256" key="2">
    <source>
        <dbReference type="ARBA" id="ARBA00006164"/>
    </source>
</evidence>
<keyword evidence="6 7" id="KW-0539">Nucleus</keyword>
<dbReference type="Proteomes" id="UP000006790">
    <property type="component" value="Chromosome 5"/>
</dbReference>
<accession>I6ND91</accession>
<dbReference type="STRING" id="931890.I6ND91"/>
<name>I6ND91_ERECY</name>
<organism evidence="8 9">
    <name type="scientific">Eremothecium cymbalariae (strain CBS 270.75 / DBVPG 7215 / KCTC 17166 / NRRL Y-17582)</name>
    <name type="common">Yeast</name>
    <dbReference type="NCBI Taxonomy" id="931890"/>
    <lineage>
        <taxon>Eukaryota</taxon>
        <taxon>Fungi</taxon>
        <taxon>Dikarya</taxon>
        <taxon>Ascomycota</taxon>
        <taxon>Saccharomycotina</taxon>
        <taxon>Saccharomycetes</taxon>
        <taxon>Saccharomycetales</taxon>
        <taxon>Saccharomycetaceae</taxon>
        <taxon>Eremothecium</taxon>
    </lineage>
</organism>
<dbReference type="AlphaFoldDB" id="I6ND91"/>
<evidence type="ECO:0000256" key="3">
    <source>
        <dbReference type="ARBA" id="ARBA00022664"/>
    </source>
</evidence>
<evidence type="ECO:0000313" key="9">
    <source>
        <dbReference type="Proteomes" id="UP000006790"/>
    </source>
</evidence>
<dbReference type="InterPro" id="IPR005037">
    <property type="entry name" value="PRP38"/>
</dbReference>
<evidence type="ECO:0000256" key="7">
    <source>
        <dbReference type="RuleBase" id="RU367025"/>
    </source>
</evidence>
<dbReference type="PANTHER" id="PTHR23142">
    <property type="entry name" value="PRE-MRNA-SPLICING FACTOR 38A-RELATED"/>
    <property type="match status" value="1"/>
</dbReference>
<comment type="similarity">
    <text evidence="2 7">Belongs to the PRP38 family.</text>
</comment>
<dbReference type="KEGG" id="erc:Ecym_5269"/>
<evidence type="ECO:0000256" key="4">
    <source>
        <dbReference type="ARBA" id="ARBA00022728"/>
    </source>
</evidence>
<dbReference type="OrthoDB" id="190958at2759"/>
<proteinExistence type="inferred from homology"/>
<dbReference type="HOGENOM" id="CLU_1147968_0_0_1"/>
<dbReference type="FunCoup" id="I6ND91">
    <property type="interactions" value="146"/>
</dbReference>
<keyword evidence="4 7" id="KW-0747">Spliceosome</keyword>
<gene>
    <name evidence="8" type="ordered locus">Ecym_5269</name>
</gene>